<comment type="caution">
    <text evidence="3">The sequence shown here is derived from an EMBL/GenBank/DDBJ whole genome shotgun (WGS) entry which is preliminary data.</text>
</comment>
<feature type="chain" id="PRO_5036675177" description="Transmembrane protein" evidence="2">
    <location>
        <begin position="19"/>
        <end position="341"/>
    </location>
</feature>
<name>A0A931FCT3_9ACTN</name>
<evidence type="ECO:0000313" key="4">
    <source>
        <dbReference type="Proteomes" id="UP000657385"/>
    </source>
</evidence>
<evidence type="ECO:0000313" key="3">
    <source>
        <dbReference type="EMBL" id="MBF9068808.1"/>
    </source>
</evidence>
<dbReference type="AlphaFoldDB" id="A0A931FCT3"/>
<evidence type="ECO:0000256" key="2">
    <source>
        <dbReference type="SAM" id="SignalP"/>
    </source>
</evidence>
<feature type="signal peptide" evidence="2">
    <location>
        <begin position="1"/>
        <end position="18"/>
    </location>
</feature>
<feature type="transmembrane region" description="Helical" evidence="1">
    <location>
        <begin position="108"/>
        <end position="130"/>
    </location>
</feature>
<evidence type="ECO:0008006" key="5">
    <source>
        <dbReference type="Google" id="ProtNLM"/>
    </source>
</evidence>
<sequence length="341" mass="37431">MFWRRLGRNLLTAGPALAAAVCVAVGADHHAAAVRDLWLATALPLLVTAVGWRAWTAPEEGQADALRLRRLSRRIALRVTTVLATAASVGLPLWLATRGVLAHDVGVAAVWSALLAPVPVLVETVLWLFAPSGLRWAVRSGRLLEETQALAARVHQVRPLVFDPARGRYGRPVPRRFTPARGEFGEPCTARPNRGRIRLVRGRHDLGWVDEQWIGSAAVSWTGTALALSYAPGRTLELPLGPDAPPPTPSAPLPAVPVELIWLREHRDQRTEVRILLLDAVGRRLLTMSALGMRDTEVARVAQAAGLSYSCYELRLPADEPAWRSLPARLFPRRFRHVQLP</sequence>
<dbReference type="RefSeq" id="WP_196193953.1">
    <property type="nucleotide sequence ID" value="NZ_JADPRT010000004.1"/>
</dbReference>
<feature type="transmembrane region" description="Helical" evidence="1">
    <location>
        <begin position="75"/>
        <end position="96"/>
    </location>
</feature>
<dbReference type="EMBL" id="JADPRT010000004">
    <property type="protein sequence ID" value="MBF9068808.1"/>
    <property type="molecule type" value="Genomic_DNA"/>
</dbReference>
<keyword evidence="1" id="KW-0812">Transmembrane</keyword>
<keyword evidence="2" id="KW-0732">Signal</keyword>
<evidence type="ECO:0000256" key="1">
    <source>
        <dbReference type="SAM" id="Phobius"/>
    </source>
</evidence>
<organism evidence="3 4">
    <name type="scientific">Streptacidiphilus fuscans</name>
    <dbReference type="NCBI Taxonomy" id="2789292"/>
    <lineage>
        <taxon>Bacteria</taxon>
        <taxon>Bacillati</taxon>
        <taxon>Actinomycetota</taxon>
        <taxon>Actinomycetes</taxon>
        <taxon>Kitasatosporales</taxon>
        <taxon>Streptomycetaceae</taxon>
        <taxon>Streptacidiphilus</taxon>
    </lineage>
</organism>
<feature type="transmembrane region" description="Helical" evidence="1">
    <location>
        <begin position="37"/>
        <end position="55"/>
    </location>
</feature>
<proteinExistence type="predicted"/>
<protein>
    <recommendedName>
        <fullName evidence="5">Transmembrane protein</fullName>
    </recommendedName>
</protein>
<gene>
    <name evidence="3" type="ORF">I2501_12320</name>
</gene>
<reference evidence="3" key="1">
    <citation type="submission" date="2020-11" db="EMBL/GenBank/DDBJ databases">
        <title>Isolation and identification of active actinomycetes.</title>
        <authorList>
            <person name="Yu B."/>
        </authorList>
    </citation>
    <scope>NUCLEOTIDE SEQUENCE</scope>
    <source>
        <strain evidence="3">NEAU-YB345</strain>
    </source>
</reference>
<keyword evidence="4" id="KW-1185">Reference proteome</keyword>
<accession>A0A931FCT3</accession>
<keyword evidence="1" id="KW-0472">Membrane</keyword>
<keyword evidence="1" id="KW-1133">Transmembrane helix</keyword>
<dbReference type="Proteomes" id="UP000657385">
    <property type="component" value="Unassembled WGS sequence"/>
</dbReference>